<dbReference type="EMBL" id="FO203503">
    <property type="protein sequence ID" value="CCK78781.1"/>
    <property type="molecule type" value="Genomic_DNA"/>
</dbReference>
<keyword evidence="3" id="KW-1185">Reference proteome</keyword>
<dbReference type="KEGG" id="dto:TOL2_C06120"/>
<evidence type="ECO:0000256" key="1">
    <source>
        <dbReference type="SAM" id="MobiDB-lite"/>
    </source>
</evidence>
<dbReference type="SUPFAM" id="SSF46689">
    <property type="entry name" value="Homeodomain-like"/>
    <property type="match status" value="1"/>
</dbReference>
<reference evidence="2 3" key="1">
    <citation type="journal article" date="2013" name="Environ. Microbiol.">
        <title>Complete genome, catabolic sub-proteomes and key-metabolites of Desulfobacula toluolica Tol2, a marine, aromatic compound-degrading, sulfate-reducing bacterium.</title>
        <authorList>
            <person name="Wohlbrand L."/>
            <person name="Jacob J.H."/>
            <person name="Kube M."/>
            <person name="Mussmann M."/>
            <person name="Jarling R."/>
            <person name="Beck A."/>
            <person name="Amann R."/>
            <person name="Wilkes H."/>
            <person name="Reinhardt R."/>
            <person name="Rabus R."/>
        </authorList>
    </citation>
    <scope>NUCLEOTIDE SEQUENCE [LARGE SCALE GENOMIC DNA]</scope>
    <source>
        <strain evidence="3">DSM 7467 / Tol2</strain>
    </source>
</reference>
<dbReference type="HOGENOM" id="CLU_2315588_0_0_7"/>
<proteinExistence type="predicted"/>
<dbReference type="InterPro" id="IPR009057">
    <property type="entry name" value="Homeodomain-like_sf"/>
</dbReference>
<evidence type="ECO:0000313" key="3">
    <source>
        <dbReference type="Proteomes" id="UP000007347"/>
    </source>
</evidence>
<dbReference type="AlphaFoldDB" id="K0ND12"/>
<dbReference type="Proteomes" id="UP000007347">
    <property type="component" value="Chromosome"/>
</dbReference>
<dbReference type="RefSeq" id="WP_014956137.1">
    <property type="nucleotide sequence ID" value="NC_018645.1"/>
</dbReference>
<accession>K0ND12</accession>
<feature type="region of interest" description="Disordered" evidence="1">
    <location>
        <begin position="46"/>
        <end position="65"/>
    </location>
</feature>
<sequence length="113" mass="12507">MISQEDKKTVLKLISEACKSGARKSKAAQLLGLTIRTLQRWSKNGLLDSRKGSRADPGNKLSDDEKTRIANVLESPEFAESNPNQIVPRLADQGIYLGSESTMYRILSAKRCN</sequence>
<name>K0ND12_DESTT</name>
<evidence type="ECO:0000313" key="2">
    <source>
        <dbReference type="EMBL" id="CCK78781.1"/>
    </source>
</evidence>
<organism evidence="2 3">
    <name type="scientific">Desulfobacula toluolica (strain DSM 7467 / Tol2)</name>
    <dbReference type="NCBI Taxonomy" id="651182"/>
    <lineage>
        <taxon>Bacteria</taxon>
        <taxon>Pseudomonadati</taxon>
        <taxon>Thermodesulfobacteriota</taxon>
        <taxon>Desulfobacteria</taxon>
        <taxon>Desulfobacterales</taxon>
        <taxon>Desulfobacteraceae</taxon>
        <taxon>Desulfobacula</taxon>
    </lineage>
</organism>
<dbReference type="STRING" id="651182.TOL2_C06120"/>
<protein>
    <submittedName>
        <fullName evidence="2">Putative integrase</fullName>
    </submittedName>
</protein>
<gene>
    <name evidence="2" type="ordered locus">TOL2_C06120</name>
</gene>
<dbReference type="OrthoDB" id="9766656at2"/>